<sequence length="679" mass="74611">MSQLLDIEGLSVEFATSRGVLQVISDVSFSIKAGETICLVGESGSGKTVTSKAVMRLIDDENGSIRAGTIMLDGIDVAGLSQHALRSLRGKKMAMVFQEPMAAFDPVFTIGKQIIETILRHDRKKTSNQARHRAVELLRRVGIPEPELRMKQYPNELSGGMLQRAMIAMALSCEPELLIADEPTTALDVTIQAQILQLLQELKVEFNMSILLITHDLGIAAEIADRIVVMYAGQVVEQASTAELFAQPYHPYTQGLLQSITMMESDRSKRLYAIPGSIPSLADLPSGCRFHPRCPYASEQCVREAPVLQDRDGRQSACWNVERLLSGESDASAASITPHVEVAAAALRAEAESAGPDADALFELRHVTKHYPYGRSLFSREKKAVQAVDDVSFSIRKGETFGLVGESGSGKSTLGRVLLHIERPTSGSVLFEGQDLAALSRARLREERKHMQMIFQDPYGSVDPRWKVGDIIGEPFAVHGNLSAREKREAVEELLRLVGLSAASYDRYPHEFSGGQRQRIGIARAIALRPKFVLADEAVSALDVSVQAQIVNLLQELRQQLDLTLMFIGHGLNVVRYVSDRIGVMYLGKLVEIAPSEQLFRHPAHHYTKALVSSMPVPDPQRRREFAVIQGEIPSPARPPSGCRFRTRCPAATARCAAEQPSFREVGAGHYAACHDPVI</sequence>
<dbReference type="GO" id="GO:0005886">
    <property type="term" value="C:plasma membrane"/>
    <property type="evidence" value="ECO:0007669"/>
    <property type="project" value="UniProtKB-SubCell"/>
</dbReference>
<evidence type="ECO:0000256" key="2">
    <source>
        <dbReference type="ARBA" id="ARBA00005417"/>
    </source>
</evidence>
<keyword evidence="4" id="KW-1003">Cell membrane</keyword>
<gene>
    <name evidence="9" type="ORF">GNP93_04700</name>
</gene>
<dbReference type="Gene3D" id="3.40.50.300">
    <property type="entry name" value="P-loop containing nucleotide triphosphate hydrolases"/>
    <property type="match status" value="2"/>
</dbReference>
<dbReference type="CDD" id="cd03257">
    <property type="entry name" value="ABC_NikE_OppD_transporters"/>
    <property type="match status" value="2"/>
</dbReference>
<evidence type="ECO:0000256" key="6">
    <source>
        <dbReference type="ARBA" id="ARBA00022840"/>
    </source>
</evidence>
<dbReference type="NCBIfam" id="NF008453">
    <property type="entry name" value="PRK11308.1"/>
    <property type="match status" value="2"/>
</dbReference>
<dbReference type="PROSITE" id="PS50893">
    <property type="entry name" value="ABC_TRANSPORTER_2"/>
    <property type="match status" value="2"/>
</dbReference>
<dbReference type="NCBIfam" id="TIGR01727">
    <property type="entry name" value="oligo_HPY"/>
    <property type="match status" value="2"/>
</dbReference>
<evidence type="ECO:0000259" key="8">
    <source>
        <dbReference type="PROSITE" id="PS50893"/>
    </source>
</evidence>
<evidence type="ECO:0000313" key="10">
    <source>
        <dbReference type="Proteomes" id="UP000450917"/>
    </source>
</evidence>
<keyword evidence="10" id="KW-1185">Reference proteome</keyword>
<feature type="domain" description="ABC transporter" evidence="8">
    <location>
        <begin position="362"/>
        <end position="612"/>
    </location>
</feature>
<dbReference type="InterPro" id="IPR013563">
    <property type="entry name" value="Oligopep_ABC_C"/>
</dbReference>
<dbReference type="GO" id="GO:0015833">
    <property type="term" value="P:peptide transport"/>
    <property type="evidence" value="ECO:0007669"/>
    <property type="project" value="InterPro"/>
</dbReference>
<keyword evidence="6 9" id="KW-0067">ATP-binding</keyword>
<evidence type="ECO:0000313" key="9">
    <source>
        <dbReference type="EMBL" id="MUG69972.1"/>
    </source>
</evidence>
<dbReference type="PANTHER" id="PTHR43297:SF2">
    <property type="entry name" value="DIPEPTIDE TRANSPORT ATP-BINDING PROTEIN DPPD"/>
    <property type="match status" value="1"/>
</dbReference>
<protein>
    <submittedName>
        <fullName evidence="9">Dipeptide ABC transporter ATP-binding protein</fullName>
    </submittedName>
</protein>
<evidence type="ECO:0000256" key="3">
    <source>
        <dbReference type="ARBA" id="ARBA00022448"/>
    </source>
</evidence>
<comment type="similarity">
    <text evidence="2">Belongs to the ABC transporter superfamily.</text>
</comment>
<evidence type="ECO:0000256" key="5">
    <source>
        <dbReference type="ARBA" id="ARBA00022741"/>
    </source>
</evidence>
<dbReference type="FunFam" id="3.40.50.300:FF:000016">
    <property type="entry name" value="Oligopeptide ABC transporter ATP-binding component"/>
    <property type="match status" value="2"/>
</dbReference>
<dbReference type="NCBIfam" id="NF007739">
    <property type="entry name" value="PRK10419.1"/>
    <property type="match status" value="2"/>
</dbReference>
<keyword evidence="5" id="KW-0547">Nucleotide-binding</keyword>
<dbReference type="EMBL" id="WNZX01000002">
    <property type="protein sequence ID" value="MUG69972.1"/>
    <property type="molecule type" value="Genomic_DNA"/>
</dbReference>
<reference evidence="9 10" key="1">
    <citation type="submission" date="2019-11" db="EMBL/GenBank/DDBJ databases">
        <title>Draft genome sequences of five Paenibacillus species of dairy origin.</title>
        <authorList>
            <person name="Olajide A.M."/>
            <person name="Chen S."/>
            <person name="Lapointe G."/>
        </authorList>
    </citation>
    <scope>NUCLEOTIDE SEQUENCE [LARGE SCALE GENOMIC DNA]</scope>
    <source>
        <strain evidence="9 10">2CS3</strain>
    </source>
</reference>
<keyword evidence="7" id="KW-0472">Membrane</keyword>
<dbReference type="GO" id="GO:0005524">
    <property type="term" value="F:ATP binding"/>
    <property type="evidence" value="ECO:0007669"/>
    <property type="project" value="UniProtKB-KW"/>
</dbReference>
<dbReference type="AlphaFoldDB" id="A0A7X3CSF8"/>
<name>A0A7X3CSF8_9BACL</name>
<keyword evidence="3" id="KW-0813">Transport</keyword>
<comment type="subcellular location">
    <subcellularLocation>
        <location evidence="1">Cell membrane</location>
        <topology evidence="1">Peripheral membrane protein</topology>
    </subcellularLocation>
</comment>
<dbReference type="InterPro" id="IPR027417">
    <property type="entry name" value="P-loop_NTPase"/>
</dbReference>
<dbReference type="PANTHER" id="PTHR43297">
    <property type="entry name" value="OLIGOPEPTIDE TRANSPORT ATP-BINDING PROTEIN APPD"/>
    <property type="match status" value="1"/>
</dbReference>
<dbReference type="SUPFAM" id="SSF52540">
    <property type="entry name" value="P-loop containing nucleoside triphosphate hydrolases"/>
    <property type="match status" value="2"/>
</dbReference>
<dbReference type="InterPro" id="IPR003439">
    <property type="entry name" value="ABC_transporter-like_ATP-bd"/>
</dbReference>
<organism evidence="9 10">
    <name type="scientific">Paenibacillus validus</name>
    <dbReference type="NCBI Taxonomy" id="44253"/>
    <lineage>
        <taxon>Bacteria</taxon>
        <taxon>Bacillati</taxon>
        <taxon>Bacillota</taxon>
        <taxon>Bacilli</taxon>
        <taxon>Bacillales</taxon>
        <taxon>Paenibacillaceae</taxon>
        <taxon>Paenibacillus</taxon>
    </lineage>
</organism>
<comment type="caution">
    <text evidence="9">The sequence shown here is derived from an EMBL/GenBank/DDBJ whole genome shotgun (WGS) entry which is preliminary data.</text>
</comment>
<evidence type="ECO:0000256" key="7">
    <source>
        <dbReference type="ARBA" id="ARBA00023136"/>
    </source>
</evidence>
<evidence type="ECO:0000256" key="4">
    <source>
        <dbReference type="ARBA" id="ARBA00022475"/>
    </source>
</evidence>
<dbReference type="InterPro" id="IPR003593">
    <property type="entry name" value="AAA+_ATPase"/>
</dbReference>
<accession>A0A7X3CSF8</accession>
<dbReference type="GO" id="GO:0016887">
    <property type="term" value="F:ATP hydrolysis activity"/>
    <property type="evidence" value="ECO:0007669"/>
    <property type="project" value="InterPro"/>
</dbReference>
<proteinExistence type="inferred from homology"/>
<dbReference type="InterPro" id="IPR050388">
    <property type="entry name" value="ABC_Ni/Peptide_Import"/>
</dbReference>
<dbReference type="Pfam" id="PF08352">
    <property type="entry name" value="oligo_HPY"/>
    <property type="match status" value="2"/>
</dbReference>
<dbReference type="PROSITE" id="PS00211">
    <property type="entry name" value="ABC_TRANSPORTER_1"/>
    <property type="match status" value="2"/>
</dbReference>
<evidence type="ECO:0000256" key="1">
    <source>
        <dbReference type="ARBA" id="ARBA00004202"/>
    </source>
</evidence>
<dbReference type="SMART" id="SM00382">
    <property type="entry name" value="AAA"/>
    <property type="match status" value="2"/>
</dbReference>
<dbReference type="Proteomes" id="UP000450917">
    <property type="component" value="Unassembled WGS sequence"/>
</dbReference>
<dbReference type="RefSeq" id="WP_155614122.1">
    <property type="nucleotide sequence ID" value="NZ_WNZX01000002.1"/>
</dbReference>
<feature type="domain" description="ABC transporter" evidence="8">
    <location>
        <begin position="7"/>
        <end position="257"/>
    </location>
</feature>
<dbReference type="Pfam" id="PF00005">
    <property type="entry name" value="ABC_tran"/>
    <property type="match status" value="2"/>
</dbReference>
<dbReference type="InterPro" id="IPR017871">
    <property type="entry name" value="ABC_transporter-like_CS"/>
</dbReference>